<dbReference type="PIRSF" id="PIRSF000097">
    <property type="entry name" value="AKR"/>
    <property type="match status" value="1"/>
</dbReference>
<feature type="compositionally biased region" description="Basic and acidic residues" evidence="4">
    <location>
        <begin position="266"/>
        <end position="275"/>
    </location>
</feature>
<evidence type="ECO:0000313" key="7">
    <source>
        <dbReference type="Proteomes" id="UP001499841"/>
    </source>
</evidence>
<keyword evidence="3" id="KW-0560">Oxidoreductase</keyword>
<dbReference type="PROSITE" id="PS00062">
    <property type="entry name" value="ALDOKETO_REDUCTASE_2"/>
    <property type="match status" value="1"/>
</dbReference>
<evidence type="ECO:0000256" key="4">
    <source>
        <dbReference type="SAM" id="MobiDB-lite"/>
    </source>
</evidence>
<evidence type="ECO:0000256" key="3">
    <source>
        <dbReference type="ARBA" id="ARBA00023002"/>
    </source>
</evidence>
<dbReference type="SUPFAM" id="SSF51430">
    <property type="entry name" value="NAD(P)-linked oxidoreductase"/>
    <property type="match status" value="1"/>
</dbReference>
<dbReference type="PRINTS" id="PR00069">
    <property type="entry name" value="ALDKETRDTASE"/>
</dbReference>
<dbReference type="InterPro" id="IPR018170">
    <property type="entry name" value="Aldo/ket_reductase_CS"/>
</dbReference>
<reference evidence="7" key="1">
    <citation type="journal article" date="2019" name="Int. J. Syst. Evol. Microbiol.">
        <title>The Global Catalogue of Microorganisms (GCM) 10K type strain sequencing project: providing services to taxonomists for standard genome sequencing and annotation.</title>
        <authorList>
            <consortium name="The Broad Institute Genomics Platform"/>
            <consortium name="The Broad Institute Genome Sequencing Center for Infectious Disease"/>
            <person name="Wu L."/>
            <person name="Ma J."/>
        </authorList>
    </citation>
    <scope>NUCLEOTIDE SEQUENCE [LARGE SCALE GENOMIC DNA]</scope>
    <source>
        <strain evidence="7">JCM 17459</strain>
    </source>
</reference>
<sequence>MTALPTFSLNDGHTLPALGFGTWRVAGEEAEEEVRSALAAGYRLIDTAASYGNEREVGTAVAGSGVPREQVLVTSKLRGADQGYDAALRGFERTLGALGLDRLDLHLIHWPLPARDLYVDSWRALIRLREEGAVRSIGVSNFTAAHLDRIIGETGVVPAVNQIELHPGFVQEEMRAANAERGIVTESWGPLGRGKGLLEAPEVRAVADAHGVSPAQAVLRWQHQLGVLPLPKSADPQRQRDNLDVAGFTLTGEEMARLGSLPQRRLGGDPDTHEE</sequence>
<dbReference type="InterPro" id="IPR036812">
    <property type="entry name" value="NAD(P)_OxRdtase_dom_sf"/>
</dbReference>
<dbReference type="CDD" id="cd19132">
    <property type="entry name" value="AKR_AKR5D1_E1"/>
    <property type="match status" value="1"/>
</dbReference>
<dbReference type="Gene3D" id="3.20.20.100">
    <property type="entry name" value="NADP-dependent oxidoreductase domain"/>
    <property type="match status" value="1"/>
</dbReference>
<keyword evidence="2" id="KW-0521">NADP</keyword>
<evidence type="ECO:0000256" key="2">
    <source>
        <dbReference type="ARBA" id="ARBA00022857"/>
    </source>
</evidence>
<evidence type="ECO:0000313" key="6">
    <source>
        <dbReference type="EMBL" id="GAA3510411.1"/>
    </source>
</evidence>
<evidence type="ECO:0000256" key="1">
    <source>
        <dbReference type="ARBA" id="ARBA00007905"/>
    </source>
</evidence>
<keyword evidence="7" id="KW-1185">Reference proteome</keyword>
<accession>A0ABP6UP32</accession>
<comment type="similarity">
    <text evidence="1">Belongs to the aldo/keto reductase family.</text>
</comment>
<protein>
    <submittedName>
        <fullName evidence="6">Aldo/keto reductase</fullName>
    </submittedName>
</protein>
<organism evidence="6 7">
    <name type="scientific">Georgenia daeguensis</name>
    <dbReference type="NCBI Taxonomy" id="908355"/>
    <lineage>
        <taxon>Bacteria</taxon>
        <taxon>Bacillati</taxon>
        <taxon>Actinomycetota</taxon>
        <taxon>Actinomycetes</taxon>
        <taxon>Micrococcales</taxon>
        <taxon>Bogoriellaceae</taxon>
        <taxon>Georgenia</taxon>
    </lineage>
</organism>
<evidence type="ECO:0000259" key="5">
    <source>
        <dbReference type="Pfam" id="PF00248"/>
    </source>
</evidence>
<feature type="region of interest" description="Disordered" evidence="4">
    <location>
        <begin position="254"/>
        <end position="275"/>
    </location>
</feature>
<name>A0ABP6UP32_9MICO</name>
<dbReference type="InterPro" id="IPR020471">
    <property type="entry name" value="AKR"/>
</dbReference>
<proteinExistence type="inferred from homology"/>
<comment type="caution">
    <text evidence="6">The sequence shown here is derived from an EMBL/GenBank/DDBJ whole genome shotgun (WGS) entry which is preliminary data.</text>
</comment>
<gene>
    <name evidence="6" type="ORF">GCM10022262_38020</name>
</gene>
<dbReference type="PANTHER" id="PTHR43827:SF3">
    <property type="entry name" value="NADP-DEPENDENT OXIDOREDUCTASE DOMAIN-CONTAINING PROTEIN"/>
    <property type="match status" value="1"/>
</dbReference>
<dbReference type="InterPro" id="IPR023210">
    <property type="entry name" value="NADP_OxRdtase_dom"/>
</dbReference>
<dbReference type="Proteomes" id="UP001499841">
    <property type="component" value="Unassembled WGS sequence"/>
</dbReference>
<dbReference type="Pfam" id="PF00248">
    <property type="entry name" value="Aldo_ket_red"/>
    <property type="match status" value="1"/>
</dbReference>
<dbReference type="EMBL" id="BAABBA010000028">
    <property type="protein sequence ID" value="GAA3510411.1"/>
    <property type="molecule type" value="Genomic_DNA"/>
</dbReference>
<dbReference type="PANTHER" id="PTHR43827">
    <property type="entry name" value="2,5-DIKETO-D-GLUCONIC ACID REDUCTASE"/>
    <property type="match status" value="1"/>
</dbReference>
<dbReference type="PROSITE" id="PS00798">
    <property type="entry name" value="ALDOKETO_REDUCTASE_1"/>
    <property type="match status" value="1"/>
</dbReference>
<feature type="domain" description="NADP-dependent oxidoreductase" evidence="5">
    <location>
        <begin position="18"/>
        <end position="259"/>
    </location>
</feature>
<dbReference type="RefSeq" id="WP_345044806.1">
    <property type="nucleotide sequence ID" value="NZ_BAABBA010000028.1"/>
</dbReference>